<dbReference type="SMART" id="SM00534">
    <property type="entry name" value="MUTSac"/>
    <property type="match status" value="1"/>
</dbReference>
<dbReference type="SMART" id="SM00533">
    <property type="entry name" value="MUTSd"/>
    <property type="match status" value="1"/>
</dbReference>
<dbReference type="PANTHER" id="PTHR11361:SF21">
    <property type="entry name" value="MUTS PROTEIN HOMOLOG 4"/>
    <property type="match status" value="1"/>
</dbReference>
<dbReference type="InterPro" id="IPR000432">
    <property type="entry name" value="DNA_mismatch_repair_MutS_C"/>
</dbReference>
<keyword evidence="4" id="KW-0238">DNA-binding</keyword>
<dbReference type="PROSITE" id="PS00486">
    <property type="entry name" value="DNA_MISMATCH_REPAIR_2"/>
    <property type="match status" value="1"/>
</dbReference>
<evidence type="ECO:0000256" key="2">
    <source>
        <dbReference type="ARBA" id="ARBA00022741"/>
    </source>
</evidence>
<proteinExistence type="inferred from homology"/>
<evidence type="ECO:0000313" key="9">
    <source>
        <dbReference type="Proteomes" id="UP001189429"/>
    </source>
</evidence>
<dbReference type="EMBL" id="CAUYUJ010005559">
    <property type="protein sequence ID" value="CAK0814171.1"/>
    <property type="molecule type" value="Genomic_DNA"/>
</dbReference>
<reference evidence="8" key="1">
    <citation type="submission" date="2023-10" db="EMBL/GenBank/DDBJ databases">
        <authorList>
            <person name="Chen Y."/>
            <person name="Shah S."/>
            <person name="Dougan E. K."/>
            <person name="Thang M."/>
            <person name="Chan C."/>
        </authorList>
    </citation>
    <scope>NUCLEOTIDE SEQUENCE [LARGE SCALE GENOMIC DNA]</scope>
</reference>
<feature type="compositionally biased region" description="Low complexity" evidence="6">
    <location>
        <begin position="57"/>
        <end position="87"/>
    </location>
</feature>
<evidence type="ECO:0000256" key="5">
    <source>
        <dbReference type="ARBA" id="ARBA00023254"/>
    </source>
</evidence>
<organism evidence="8 9">
    <name type="scientific">Prorocentrum cordatum</name>
    <dbReference type="NCBI Taxonomy" id="2364126"/>
    <lineage>
        <taxon>Eukaryota</taxon>
        <taxon>Sar</taxon>
        <taxon>Alveolata</taxon>
        <taxon>Dinophyceae</taxon>
        <taxon>Prorocentrales</taxon>
        <taxon>Prorocentraceae</taxon>
        <taxon>Prorocentrum</taxon>
    </lineage>
</organism>
<dbReference type="InterPro" id="IPR036678">
    <property type="entry name" value="MutS_con_dom_sf"/>
</dbReference>
<sequence>MGSNGKSRAQQELSTGTEMRKPEDCTGSFFRHLEPPLADEGGAGMAPPRGAKRPHHWSSSGGPLPGPAASGGWAGSASALGAGSSSARPWHGGRPPGTPAGARGGRASGAGASAPAAAPAGSAHEGGADPAEAAPPPRGAVCAVIESRAREVGLAFMHRRSMEFEIAQFCDNGSYSRTTAAVLALEPLAVVASRTSRGTQLFRVLDEALAQAGYPEPTLVDRRFFDETEGHGLLEEADVSGLQPCELPAKFVACAALAALWRFAESAMELHLQAKAVSVVYRGAADVMAIDANTARLLELVVDARGHKERNSMFSMFACRTPGGARLLRQSLLQPPAVRAEIEARQDAVQALLADEALFFELQRLLPAVGDLDLLAARLTVEPKTRGQQWCKAAIRTAVRLRHALAALPLLAEALKAADGREAPSLLGDARAALLHSRFPGLLQELDTVLDGEGPPLLQGQGSMAHAALMYAVRPSVSALLDIARQTWNDALEQIHSMHRSYAAKYPEMNIRLEFTDRRGWYFSHTAVHELPADFFRTAQKGTSAKQTSTTRELSSENFKLRQAEREILMQTVAVLNGLYEVLRVEAPLLYRVSHAASTLDLIQAFVGYALLCGGCVRPELTEEPSAPIAVKGGRHPLMERILSQDSRSFEPLDFFIGEACHFQAVTGPNAGGKSTYLQTVAQLVVLAQIGCFIPARYATVRVVSSLFTRIGSSDSIEASASTFLLEMQEATHIIRDAAPESLVLIDELGRGTAHADGVAICWAVCERLIELKVYTLFATHFFEICRLQAVFPGFRNIHLRSTAGAGQGLHTDAGAGAQAHDHAQGAQNFAAHQVADILERLQRPWLEKRAARQPEVFVGSEGSKDVETKERR</sequence>
<dbReference type="InterPro" id="IPR036187">
    <property type="entry name" value="DNA_mismatch_repair_MutS_sf"/>
</dbReference>
<feature type="region of interest" description="Disordered" evidence="6">
    <location>
        <begin position="1"/>
        <end position="136"/>
    </location>
</feature>
<dbReference type="SUPFAM" id="SSF48334">
    <property type="entry name" value="DNA repair protein MutS, domain III"/>
    <property type="match status" value="1"/>
</dbReference>
<protein>
    <recommendedName>
        <fullName evidence="7">DNA mismatch repair proteins mutS family domain-containing protein</fullName>
    </recommendedName>
</protein>
<feature type="compositionally biased region" description="Low complexity" evidence="6">
    <location>
        <begin position="109"/>
        <end position="132"/>
    </location>
</feature>
<dbReference type="SUPFAM" id="SSF52540">
    <property type="entry name" value="P-loop containing nucleoside triphosphate hydrolases"/>
    <property type="match status" value="1"/>
</dbReference>
<dbReference type="Pfam" id="PF05192">
    <property type="entry name" value="MutS_III"/>
    <property type="match status" value="1"/>
</dbReference>
<keyword evidence="9" id="KW-1185">Reference proteome</keyword>
<comment type="caution">
    <text evidence="8">The sequence shown here is derived from an EMBL/GenBank/DDBJ whole genome shotgun (WGS) entry which is preliminary data.</text>
</comment>
<evidence type="ECO:0000259" key="7">
    <source>
        <dbReference type="PROSITE" id="PS00486"/>
    </source>
</evidence>
<evidence type="ECO:0000256" key="6">
    <source>
        <dbReference type="SAM" id="MobiDB-lite"/>
    </source>
</evidence>
<name>A0ABN9R5U2_9DINO</name>
<feature type="compositionally biased region" description="Polar residues" evidence="6">
    <location>
        <begin position="1"/>
        <end position="17"/>
    </location>
</feature>
<dbReference type="Gene3D" id="1.10.1420.10">
    <property type="match status" value="2"/>
</dbReference>
<evidence type="ECO:0000256" key="3">
    <source>
        <dbReference type="ARBA" id="ARBA00022840"/>
    </source>
</evidence>
<dbReference type="PANTHER" id="PTHR11361">
    <property type="entry name" value="DNA MISMATCH REPAIR PROTEIN MUTS FAMILY MEMBER"/>
    <property type="match status" value="1"/>
</dbReference>
<evidence type="ECO:0000256" key="4">
    <source>
        <dbReference type="ARBA" id="ARBA00023125"/>
    </source>
</evidence>
<dbReference type="InterPro" id="IPR007696">
    <property type="entry name" value="DNA_mismatch_repair_MutS_core"/>
</dbReference>
<feature type="domain" description="DNA mismatch repair proteins mutS family" evidence="7">
    <location>
        <begin position="742"/>
        <end position="758"/>
    </location>
</feature>
<comment type="similarity">
    <text evidence="1">Belongs to the DNA mismatch repair MutS family.</text>
</comment>
<accession>A0ABN9R5U2</accession>
<dbReference type="Proteomes" id="UP001189429">
    <property type="component" value="Unassembled WGS sequence"/>
</dbReference>
<keyword evidence="3" id="KW-0067">ATP-binding</keyword>
<keyword evidence="2" id="KW-0547">Nucleotide-binding</keyword>
<dbReference type="Pfam" id="PF00488">
    <property type="entry name" value="MutS_V"/>
    <property type="match status" value="1"/>
</dbReference>
<dbReference type="Gene3D" id="3.40.50.300">
    <property type="entry name" value="P-loop containing nucleotide triphosphate hydrolases"/>
    <property type="match status" value="1"/>
</dbReference>
<dbReference type="Gene3D" id="3.30.420.110">
    <property type="entry name" value="MutS, connector domain"/>
    <property type="match status" value="1"/>
</dbReference>
<gene>
    <name evidence="8" type="ORF">PCOR1329_LOCUS17846</name>
</gene>
<evidence type="ECO:0000256" key="1">
    <source>
        <dbReference type="ARBA" id="ARBA00006271"/>
    </source>
</evidence>
<keyword evidence="5" id="KW-0469">Meiosis</keyword>
<dbReference type="InterPro" id="IPR045076">
    <property type="entry name" value="MutS"/>
</dbReference>
<evidence type="ECO:0000313" key="8">
    <source>
        <dbReference type="EMBL" id="CAK0814171.1"/>
    </source>
</evidence>
<dbReference type="InterPro" id="IPR027417">
    <property type="entry name" value="P-loop_NTPase"/>
</dbReference>